<evidence type="ECO:0000259" key="17">
    <source>
        <dbReference type="PROSITE" id="PS50221"/>
    </source>
</evidence>
<dbReference type="InterPro" id="IPR003056">
    <property type="entry name" value="GPCR_2_ADGRE2_ADGRE5"/>
</dbReference>
<evidence type="ECO:0000256" key="13">
    <source>
        <dbReference type="PROSITE-ProRule" id="PRU00076"/>
    </source>
</evidence>
<dbReference type="PROSITE" id="PS00650">
    <property type="entry name" value="G_PROTEIN_RECEP_F2_2"/>
    <property type="match status" value="1"/>
</dbReference>
<dbReference type="PRINTS" id="PR01278">
    <property type="entry name" value="CD97PROTEIN"/>
</dbReference>
<dbReference type="PROSITE" id="PS50221">
    <property type="entry name" value="GAIN_B"/>
    <property type="match status" value="1"/>
</dbReference>
<dbReference type="SMART" id="SM00303">
    <property type="entry name" value="GPS"/>
    <property type="match status" value="1"/>
</dbReference>
<keyword evidence="2" id="KW-1003">Cell membrane</keyword>
<feature type="transmembrane region" description="Helical" evidence="15">
    <location>
        <begin position="710"/>
        <end position="730"/>
    </location>
</feature>
<feature type="transmembrane region" description="Helical" evidence="15">
    <location>
        <begin position="794"/>
        <end position="817"/>
    </location>
</feature>
<dbReference type="GeneID" id="107113812"/>
<dbReference type="Pfam" id="PF00002">
    <property type="entry name" value="7tm_2"/>
    <property type="match status" value="1"/>
</dbReference>
<dbReference type="Gene3D" id="2.10.25.10">
    <property type="entry name" value="Laminin"/>
    <property type="match status" value="4"/>
</dbReference>
<keyword evidence="10 15" id="KW-0472">Membrane</keyword>
<dbReference type="InterPro" id="IPR000203">
    <property type="entry name" value="GPS"/>
</dbReference>
<dbReference type="InterPro" id="IPR018097">
    <property type="entry name" value="EGF_Ca-bd_CS"/>
</dbReference>
<evidence type="ECO:0000256" key="8">
    <source>
        <dbReference type="ARBA" id="ARBA00022889"/>
    </source>
</evidence>
<evidence type="ECO:0000256" key="1">
    <source>
        <dbReference type="ARBA" id="ARBA00004651"/>
    </source>
</evidence>
<keyword evidence="11" id="KW-1015">Disulfide bond</keyword>
<dbReference type="InterPro" id="IPR057244">
    <property type="entry name" value="GAIN_B"/>
</dbReference>
<evidence type="ECO:0000256" key="7">
    <source>
        <dbReference type="ARBA" id="ARBA00022837"/>
    </source>
</evidence>
<dbReference type="InterPro" id="IPR049883">
    <property type="entry name" value="NOTCH1_EGF-like"/>
</dbReference>
<comment type="caution">
    <text evidence="13">Lacks conserved residue(s) required for the propagation of feature annotation.</text>
</comment>
<feature type="transmembrane region" description="Helical" evidence="15">
    <location>
        <begin position="750"/>
        <end position="773"/>
    </location>
</feature>
<dbReference type="Pfam" id="PF07645">
    <property type="entry name" value="EGF_CA"/>
    <property type="match status" value="4"/>
</dbReference>
<dbReference type="PANTHER" id="PTHR12011:SF348">
    <property type="entry name" value="ADHESION G PROTEIN-COUPLED RECEPTOR E5"/>
    <property type="match status" value="1"/>
</dbReference>
<dbReference type="SMART" id="SM00181">
    <property type="entry name" value="EGF"/>
    <property type="match status" value="4"/>
</dbReference>
<feature type="transmembrane region" description="Helical" evidence="15">
    <location>
        <begin position="612"/>
        <end position="631"/>
    </location>
</feature>
<proteinExistence type="predicted"/>
<organism evidence="19 20">
    <name type="scientific">Gekko japonicus</name>
    <name type="common">Schlegel's Japanese gecko</name>
    <dbReference type="NCBI Taxonomy" id="146911"/>
    <lineage>
        <taxon>Eukaryota</taxon>
        <taxon>Metazoa</taxon>
        <taxon>Chordata</taxon>
        <taxon>Craniata</taxon>
        <taxon>Vertebrata</taxon>
        <taxon>Euteleostomi</taxon>
        <taxon>Lepidosauria</taxon>
        <taxon>Squamata</taxon>
        <taxon>Bifurcata</taxon>
        <taxon>Gekkota</taxon>
        <taxon>Gekkonidae</taxon>
        <taxon>Gekkoninae</taxon>
        <taxon>Gekko</taxon>
    </lineage>
</organism>
<keyword evidence="8" id="KW-0130">Cell adhesion</keyword>
<dbReference type="CDD" id="cd00054">
    <property type="entry name" value="EGF_CA"/>
    <property type="match status" value="4"/>
</dbReference>
<dbReference type="Pfam" id="PF01825">
    <property type="entry name" value="GPS"/>
    <property type="match status" value="1"/>
</dbReference>
<feature type="transmembrane region" description="Helical" evidence="15">
    <location>
        <begin position="643"/>
        <end position="664"/>
    </location>
</feature>
<dbReference type="InterPro" id="IPR046338">
    <property type="entry name" value="GAIN_dom_sf"/>
</dbReference>
<evidence type="ECO:0000256" key="11">
    <source>
        <dbReference type="ARBA" id="ARBA00023157"/>
    </source>
</evidence>
<dbReference type="SUPFAM" id="SSF57196">
    <property type="entry name" value="EGF/Laminin"/>
    <property type="match status" value="1"/>
</dbReference>
<dbReference type="SMART" id="SM00179">
    <property type="entry name" value="EGF_CA"/>
    <property type="match status" value="4"/>
</dbReference>
<evidence type="ECO:0000313" key="20">
    <source>
        <dbReference type="RefSeq" id="XP_015270670.1"/>
    </source>
</evidence>
<keyword evidence="6" id="KW-0677">Repeat</keyword>
<evidence type="ECO:0000313" key="19">
    <source>
        <dbReference type="Proteomes" id="UP000694871"/>
    </source>
</evidence>
<feature type="transmembrane region" description="Helical" evidence="15">
    <location>
        <begin position="670"/>
        <end position="689"/>
    </location>
</feature>
<evidence type="ECO:0000256" key="9">
    <source>
        <dbReference type="ARBA" id="ARBA00022989"/>
    </source>
</evidence>
<evidence type="ECO:0000256" key="10">
    <source>
        <dbReference type="ARBA" id="ARBA00023136"/>
    </source>
</evidence>
<dbReference type="SUPFAM" id="SSF81321">
    <property type="entry name" value="Family A G protein-coupled receptor-like"/>
    <property type="match status" value="1"/>
</dbReference>
<dbReference type="PROSITE" id="PS01187">
    <property type="entry name" value="EGF_CA"/>
    <property type="match status" value="1"/>
</dbReference>
<feature type="domain" description="EGF-like" evidence="16">
    <location>
        <begin position="237"/>
        <end position="275"/>
    </location>
</feature>
<keyword evidence="7" id="KW-0106">Calcium</keyword>
<feature type="domain" description="GAIN-B" evidence="17">
    <location>
        <begin position="425"/>
        <end position="602"/>
    </location>
</feature>
<keyword evidence="12" id="KW-0325">Glycoprotein</keyword>
<comment type="subcellular location">
    <subcellularLocation>
        <location evidence="1">Cell membrane</location>
        <topology evidence="1">Multi-pass membrane protein</topology>
    </subcellularLocation>
</comment>
<gene>
    <name evidence="20" type="primary">ADGRE5</name>
</gene>
<dbReference type="PROSITE" id="PS50026">
    <property type="entry name" value="EGF_3"/>
    <property type="match status" value="4"/>
</dbReference>
<sequence>MAGMKINYQKTKMIMKNMTLKQRLETTELIGFQLEKKIKYLGVNITVKCSSLMKDNYNKVMQDIKKDLEKWKKLQVSLMSRIAILKMNFLPQPTNHNKTLSCPEGYGPCISLSCDECSEEPGSKVVYVGYDHEENEEKCCCDINECRDPAKCGKSARCHNTYGSYNCKCVEGFQSSTGDVIFKNASEVTCHDINECLGPNKCGSHTECENTSGSYTCHCRAGFQEDFRSGSMSACTDIDECQQNASICEPNGSCINSMGDYLCKCKPGFGKSSKDDRKICKDIDECRSNPCSEGAKCVNHEGGFRCSCVPGYIDYTEVTREGKTKSSCKRSPCSASSNSNCSNEQTFICNFTAQLDSICNSSLSSQNHTDKEKLLKDMLNLLDDRVSSLASNNESKEEKHHRATELMREVESWLRNIAVTLANEPISIETSKGTELDMEIRTAGNHSQRSALLSQNGTQMELSWDVANREDKAVSLIGLLSYQDLGPLLTGAPIDGSEGEADQPITQVILSKVAAAFVGHKNTVSLNIPVNFTFNHLEAVHPPSFSLGKKLEQRLICAFWEPISGGWSTKGCQLLESSGNSTRCQCDHLTSFAVLMAFYEVEDHRLVVITRIGLVVSLIFLFLSILTFLFCRSIRGTRTTIHLHLCLALFAAYAIFLVGAGNTANKTACAIVAGLLHYFFLSAFCWMLLEGVELYLMVVQVFRTHSLKHWHHILVGYGLPAIMVGIAAAIDHRGYGTKNNCWLSMERGFLWSFLAPVCLIILINAIVFVVTIWKLTKKFADINPDTSQLKKQKVLVITAIAQLCILGTTWIFGMFQFSDHSLVMSYIFTILNSFQGLFIFVLHCLLKKQVRDDYCRLLCRHRSGKPQSSDKYTEFNSTGTFNTLRPQKSSRESGI</sequence>
<dbReference type="InterPro" id="IPR000152">
    <property type="entry name" value="EGF-type_Asp/Asn_hydroxyl_site"/>
</dbReference>
<dbReference type="PRINTS" id="PR00249">
    <property type="entry name" value="GPCRSECRETIN"/>
</dbReference>
<evidence type="ECO:0000256" key="14">
    <source>
        <dbReference type="SAM" id="MobiDB-lite"/>
    </source>
</evidence>
<dbReference type="InterPro" id="IPR001881">
    <property type="entry name" value="EGF-like_Ca-bd_dom"/>
</dbReference>
<feature type="domain" description="G-protein coupled receptors family 2 profile 2" evidence="18">
    <location>
        <begin position="606"/>
        <end position="847"/>
    </location>
</feature>
<keyword evidence="19" id="KW-1185">Reference proteome</keyword>
<evidence type="ECO:0000256" key="4">
    <source>
        <dbReference type="ARBA" id="ARBA00022692"/>
    </source>
</evidence>
<dbReference type="RefSeq" id="XP_015270670.1">
    <property type="nucleotide sequence ID" value="XM_015415184.1"/>
</dbReference>
<dbReference type="Proteomes" id="UP000694871">
    <property type="component" value="Unplaced"/>
</dbReference>
<feature type="transmembrane region" description="Helical" evidence="15">
    <location>
        <begin position="823"/>
        <end position="846"/>
    </location>
</feature>
<dbReference type="InterPro" id="IPR017981">
    <property type="entry name" value="GPCR_2-like_7TM"/>
</dbReference>
<evidence type="ECO:0000256" key="6">
    <source>
        <dbReference type="ARBA" id="ARBA00022737"/>
    </source>
</evidence>
<dbReference type="InterPro" id="IPR000742">
    <property type="entry name" value="EGF"/>
</dbReference>
<name>A0ABM1KAD3_GEKJA</name>
<keyword evidence="5" id="KW-0732">Signal</keyword>
<dbReference type="PROSITE" id="PS00010">
    <property type="entry name" value="ASX_HYDROXYL"/>
    <property type="match status" value="4"/>
</dbReference>
<dbReference type="Gene3D" id="1.20.1070.10">
    <property type="entry name" value="Rhodopsin 7-helix transmembrane proteins"/>
    <property type="match status" value="1"/>
</dbReference>
<evidence type="ECO:0000256" key="15">
    <source>
        <dbReference type="SAM" id="Phobius"/>
    </source>
</evidence>
<evidence type="ECO:0000256" key="12">
    <source>
        <dbReference type="ARBA" id="ARBA00023180"/>
    </source>
</evidence>
<protein>
    <submittedName>
        <fullName evidence="20">CD97 antigen</fullName>
    </submittedName>
</protein>
<dbReference type="InterPro" id="IPR017983">
    <property type="entry name" value="GPCR_2_secretin-like_CS"/>
</dbReference>
<evidence type="ECO:0000259" key="18">
    <source>
        <dbReference type="PROSITE" id="PS50261"/>
    </source>
</evidence>
<dbReference type="PROSITE" id="PS50261">
    <property type="entry name" value="G_PROTEIN_RECEP_F2_4"/>
    <property type="match status" value="1"/>
</dbReference>
<accession>A0ABM1KAD3</accession>
<dbReference type="InterPro" id="IPR000832">
    <property type="entry name" value="GPCR_2_secretin-like"/>
</dbReference>
<feature type="region of interest" description="Disordered" evidence="14">
    <location>
        <begin position="863"/>
        <end position="895"/>
    </location>
</feature>
<dbReference type="SUPFAM" id="SSF57184">
    <property type="entry name" value="Growth factor receptor domain"/>
    <property type="match status" value="1"/>
</dbReference>
<keyword evidence="3 13" id="KW-0245">EGF-like domain</keyword>
<feature type="domain" description="EGF-like" evidence="16">
    <location>
        <begin position="192"/>
        <end position="229"/>
    </location>
</feature>
<evidence type="ECO:0000256" key="5">
    <source>
        <dbReference type="ARBA" id="ARBA00022729"/>
    </source>
</evidence>
<feature type="compositionally biased region" description="Polar residues" evidence="14">
    <location>
        <begin position="865"/>
        <end position="887"/>
    </location>
</feature>
<dbReference type="Gene3D" id="2.60.220.50">
    <property type="match status" value="1"/>
</dbReference>
<feature type="domain" description="EGF-like" evidence="16">
    <location>
        <begin position="282"/>
        <end position="317"/>
    </location>
</feature>
<dbReference type="InterPro" id="IPR009030">
    <property type="entry name" value="Growth_fac_rcpt_cys_sf"/>
</dbReference>
<reference evidence="20" key="1">
    <citation type="submission" date="2025-08" db="UniProtKB">
        <authorList>
            <consortium name="RefSeq"/>
        </authorList>
    </citation>
    <scope>IDENTIFICATION</scope>
</reference>
<keyword evidence="9 15" id="KW-1133">Transmembrane helix</keyword>
<evidence type="ECO:0000259" key="16">
    <source>
        <dbReference type="PROSITE" id="PS50026"/>
    </source>
</evidence>
<dbReference type="PANTHER" id="PTHR12011">
    <property type="entry name" value="ADHESION G-PROTEIN COUPLED RECEPTOR"/>
    <property type="match status" value="1"/>
</dbReference>
<evidence type="ECO:0000256" key="2">
    <source>
        <dbReference type="ARBA" id="ARBA00022475"/>
    </source>
</evidence>
<feature type="domain" description="EGF-like" evidence="16">
    <location>
        <begin position="142"/>
        <end position="179"/>
    </location>
</feature>
<evidence type="ECO:0000256" key="3">
    <source>
        <dbReference type="ARBA" id="ARBA00022536"/>
    </source>
</evidence>
<keyword evidence="4 15" id="KW-0812">Transmembrane</keyword>